<keyword evidence="7" id="KW-0862">Zinc</keyword>
<evidence type="ECO:0000313" key="12">
    <source>
        <dbReference type="Proteomes" id="UP001180020"/>
    </source>
</evidence>
<reference evidence="11" key="1">
    <citation type="journal article" date="2023" name="Nat. Commun.">
        <title>Diploid and tetraploid genomes of Acorus and the evolution of monocots.</title>
        <authorList>
            <person name="Ma L."/>
            <person name="Liu K.W."/>
            <person name="Li Z."/>
            <person name="Hsiao Y.Y."/>
            <person name="Qi Y."/>
            <person name="Fu T."/>
            <person name="Tang G.D."/>
            <person name="Zhang D."/>
            <person name="Sun W.H."/>
            <person name="Liu D.K."/>
            <person name="Li Y."/>
            <person name="Chen G.Z."/>
            <person name="Liu X.D."/>
            <person name="Liao X.Y."/>
            <person name="Jiang Y.T."/>
            <person name="Yu X."/>
            <person name="Hao Y."/>
            <person name="Huang J."/>
            <person name="Zhao X.W."/>
            <person name="Ke S."/>
            <person name="Chen Y.Y."/>
            <person name="Wu W.L."/>
            <person name="Hsu J.L."/>
            <person name="Lin Y.F."/>
            <person name="Huang M.D."/>
            <person name="Li C.Y."/>
            <person name="Huang L."/>
            <person name="Wang Z.W."/>
            <person name="Zhao X."/>
            <person name="Zhong W.Y."/>
            <person name="Peng D.H."/>
            <person name="Ahmad S."/>
            <person name="Lan S."/>
            <person name="Zhang J.S."/>
            <person name="Tsai W.C."/>
            <person name="Van de Peer Y."/>
            <person name="Liu Z.J."/>
        </authorList>
    </citation>
    <scope>NUCLEOTIDE SEQUENCE</scope>
    <source>
        <strain evidence="11">CP</strain>
    </source>
</reference>
<dbReference type="AlphaFoldDB" id="A0AAV9F9T5"/>
<dbReference type="InterPro" id="IPR001841">
    <property type="entry name" value="Znf_RING"/>
</dbReference>
<evidence type="ECO:0000256" key="8">
    <source>
        <dbReference type="PROSITE-ProRule" id="PRU00175"/>
    </source>
</evidence>
<feature type="region of interest" description="Disordered" evidence="9">
    <location>
        <begin position="201"/>
        <end position="252"/>
    </location>
</feature>
<evidence type="ECO:0000256" key="9">
    <source>
        <dbReference type="SAM" id="MobiDB-lite"/>
    </source>
</evidence>
<evidence type="ECO:0000256" key="1">
    <source>
        <dbReference type="ARBA" id="ARBA00000900"/>
    </source>
</evidence>
<dbReference type="SMART" id="SM00184">
    <property type="entry name" value="RING"/>
    <property type="match status" value="1"/>
</dbReference>
<dbReference type="PROSITE" id="PS50089">
    <property type="entry name" value="ZF_RING_2"/>
    <property type="match status" value="1"/>
</dbReference>
<keyword evidence="5 8" id="KW-0863">Zinc-finger</keyword>
<feature type="domain" description="RING-type" evidence="10">
    <location>
        <begin position="493"/>
        <end position="534"/>
    </location>
</feature>
<proteinExistence type="predicted"/>
<keyword evidence="12" id="KW-1185">Reference proteome</keyword>
<comment type="catalytic activity">
    <reaction evidence="1">
        <text>S-ubiquitinyl-[E2 ubiquitin-conjugating enzyme]-L-cysteine + [acceptor protein]-L-lysine = [E2 ubiquitin-conjugating enzyme]-L-cysteine + N(6)-ubiquitinyl-[acceptor protein]-L-lysine.</text>
        <dbReference type="EC" id="2.3.2.27"/>
    </reaction>
</comment>
<sequence length="549" mass="59809">MSHQQLFGSSQMFDMDNDRNWGQPNPELHAHLDPGNLYFPQENVPSTGVNSSQSNLIPTVDYSTAGFHQGIPNYIASPPPILYDPYTPHPATNGSINQILPSYDHSGFSSSTHYHQTVGDDGSTVNSSIDYTRMAFKRKSPALPSVYEQGNSSGTNAAGNSTNSIVSDPLQQDNSNPQCLMWNLAPNHRGNNLIIAGEASQRNVRSRHTNSLEENQAGAQSPNSLPPQFHTMGSSANYSGNKAQPDLNVNSPDLNVNSIRRQANHLPASMVPHGGIMPTAGDNNFGANQSLVGHNVVNVSLNADAGYRNAISGGNLGVPLPSSHGSFSHAMGMGHSSYNQGATFAHRGAAIQSALVYTAVAPPLENGMQSGIQQYVSSRLSRPLFISGGRNVDRGRRMRGVIIRSEEEENIRNRMMSQALVMIDRSAAYNSRSLRDQHRDMRLDIDNMTYEELLDLEERIGYVNTGLSDDMVSKCVRVVIYCSSDESLDDGNCAICLEDYKDSQDLGVLKCGHDFHSECIKKWLGMKSVCPICKTETAALVESHEVEIV</sequence>
<evidence type="ECO:0000256" key="7">
    <source>
        <dbReference type="ARBA" id="ARBA00022833"/>
    </source>
</evidence>
<organism evidence="11 12">
    <name type="scientific">Acorus calamus</name>
    <name type="common">Sweet flag</name>
    <dbReference type="NCBI Taxonomy" id="4465"/>
    <lineage>
        <taxon>Eukaryota</taxon>
        <taxon>Viridiplantae</taxon>
        <taxon>Streptophyta</taxon>
        <taxon>Embryophyta</taxon>
        <taxon>Tracheophyta</taxon>
        <taxon>Spermatophyta</taxon>
        <taxon>Magnoliopsida</taxon>
        <taxon>Liliopsida</taxon>
        <taxon>Acoraceae</taxon>
        <taxon>Acorus</taxon>
    </lineage>
</organism>
<dbReference type="InterPro" id="IPR013083">
    <property type="entry name" value="Znf_RING/FYVE/PHD"/>
</dbReference>
<dbReference type="PANTHER" id="PTHR22937:SF149">
    <property type="entry name" value="RING-TYPE E3 UBIQUITIN TRANSFERASE"/>
    <property type="match status" value="1"/>
</dbReference>
<keyword evidence="6" id="KW-0833">Ubl conjugation pathway</keyword>
<gene>
    <name evidence="11" type="primary">ATL44</name>
    <name evidence="11" type="ORF">QJS10_CPA03g01263</name>
</gene>
<dbReference type="Pfam" id="PF13639">
    <property type="entry name" value="zf-RING_2"/>
    <property type="match status" value="1"/>
</dbReference>
<feature type="compositionally biased region" description="Polar residues" evidence="9">
    <location>
        <begin position="231"/>
        <end position="252"/>
    </location>
</feature>
<evidence type="ECO:0000256" key="5">
    <source>
        <dbReference type="ARBA" id="ARBA00022771"/>
    </source>
</evidence>
<accession>A0AAV9F9T5</accession>
<keyword evidence="3" id="KW-0808">Transferase</keyword>
<dbReference type="Gene3D" id="3.30.40.10">
    <property type="entry name" value="Zinc/RING finger domain, C3HC4 (zinc finger)"/>
    <property type="match status" value="1"/>
</dbReference>
<dbReference type="GO" id="GO:0008270">
    <property type="term" value="F:zinc ion binding"/>
    <property type="evidence" value="ECO:0007669"/>
    <property type="project" value="UniProtKB-KW"/>
</dbReference>
<dbReference type="Proteomes" id="UP001180020">
    <property type="component" value="Unassembled WGS sequence"/>
</dbReference>
<dbReference type="PANTHER" id="PTHR22937">
    <property type="entry name" value="E3 UBIQUITIN-PROTEIN LIGASE RNF165"/>
    <property type="match status" value="1"/>
</dbReference>
<evidence type="ECO:0000256" key="3">
    <source>
        <dbReference type="ARBA" id="ARBA00022679"/>
    </source>
</evidence>
<dbReference type="InterPro" id="IPR045191">
    <property type="entry name" value="MBR1/2-like"/>
</dbReference>
<keyword evidence="4" id="KW-0479">Metal-binding</keyword>
<evidence type="ECO:0000256" key="2">
    <source>
        <dbReference type="ARBA" id="ARBA00012483"/>
    </source>
</evidence>
<comment type="caution">
    <text evidence="11">The sequence shown here is derived from an EMBL/GenBank/DDBJ whole genome shotgun (WGS) entry which is preliminary data.</text>
</comment>
<feature type="compositionally biased region" description="Polar residues" evidence="9">
    <location>
        <begin position="148"/>
        <end position="172"/>
    </location>
</feature>
<dbReference type="GO" id="GO:0061630">
    <property type="term" value="F:ubiquitin protein ligase activity"/>
    <property type="evidence" value="ECO:0007669"/>
    <property type="project" value="UniProtKB-EC"/>
</dbReference>
<dbReference type="EMBL" id="JAUJYO010000003">
    <property type="protein sequence ID" value="KAK1321879.1"/>
    <property type="molecule type" value="Genomic_DNA"/>
</dbReference>
<name>A0AAV9F9T5_ACOCL</name>
<evidence type="ECO:0000256" key="4">
    <source>
        <dbReference type="ARBA" id="ARBA00022723"/>
    </source>
</evidence>
<evidence type="ECO:0000256" key="6">
    <source>
        <dbReference type="ARBA" id="ARBA00022786"/>
    </source>
</evidence>
<dbReference type="CDD" id="cd16469">
    <property type="entry name" value="RING-H2_RNF24-like"/>
    <property type="match status" value="1"/>
</dbReference>
<protein>
    <recommendedName>
        <fullName evidence="2">RING-type E3 ubiquitin transferase</fullName>
        <ecNumber evidence="2">2.3.2.27</ecNumber>
    </recommendedName>
</protein>
<dbReference type="EC" id="2.3.2.27" evidence="2"/>
<feature type="region of interest" description="Disordered" evidence="9">
    <location>
        <begin position="145"/>
        <end position="172"/>
    </location>
</feature>
<evidence type="ECO:0000259" key="10">
    <source>
        <dbReference type="PROSITE" id="PS50089"/>
    </source>
</evidence>
<dbReference type="SUPFAM" id="SSF57850">
    <property type="entry name" value="RING/U-box"/>
    <property type="match status" value="1"/>
</dbReference>
<reference evidence="11" key="2">
    <citation type="submission" date="2023-06" db="EMBL/GenBank/DDBJ databases">
        <authorList>
            <person name="Ma L."/>
            <person name="Liu K.-W."/>
            <person name="Li Z."/>
            <person name="Hsiao Y.-Y."/>
            <person name="Qi Y."/>
            <person name="Fu T."/>
            <person name="Tang G."/>
            <person name="Zhang D."/>
            <person name="Sun W.-H."/>
            <person name="Liu D.-K."/>
            <person name="Li Y."/>
            <person name="Chen G.-Z."/>
            <person name="Liu X.-D."/>
            <person name="Liao X.-Y."/>
            <person name="Jiang Y.-T."/>
            <person name="Yu X."/>
            <person name="Hao Y."/>
            <person name="Huang J."/>
            <person name="Zhao X.-W."/>
            <person name="Ke S."/>
            <person name="Chen Y.-Y."/>
            <person name="Wu W.-L."/>
            <person name="Hsu J.-L."/>
            <person name="Lin Y.-F."/>
            <person name="Huang M.-D."/>
            <person name="Li C.-Y."/>
            <person name="Huang L."/>
            <person name="Wang Z.-W."/>
            <person name="Zhao X."/>
            <person name="Zhong W.-Y."/>
            <person name="Peng D.-H."/>
            <person name="Ahmad S."/>
            <person name="Lan S."/>
            <person name="Zhang J.-S."/>
            <person name="Tsai W.-C."/>
            <person name="Van De Peer Y."/>
            <person name="Liu Z.-J."/>
        </authorList>
    </citation>
    <scope>NUCLEOTIDE SEQUENCE</scope>
    <source>
        <strain evidence="11">CP</strain>
        <tissue evidence="11">Leaves</tissue>
    </source>
</reference>
<evidence type="ECO:0000313" key="11">
    <source>
        <dbReference type="EMBL" id="KAK1321879.1"/>
    </source>
</evidence>
<feature type="compositionally biased region" description="Polar residues" evidence="9">
    <location>
        <begin position="212"/>
        <end position="223"/>
    </location>
</feature>